<comment type="similarity">
    <text evidence="1">Belongs to the HicA mRNA interferase family.</text>
</comment>
<evidence type="ECO:0000256" key="5">
    <source>
        <dbReference type="ARBA" id="ARBA00022801"/>
    </source>
</evidence>
<dbReference type="Gene3D" id="3.30.920.30">
    <property type="entry name" value="Hypothetical protein"/>
    <property type="match status" value="1"/>
</dbReference>
<evidence type="ECO:0000256" key="1">
    <source>
        <dbReference type="ARBA" id="ARBA00006620"/>
    </source>
</evidence>
<dbReference type="AlphaFoldDB" id="A0A498QJG4"/>
<evidence type="ECO:0000256" key="3">
    <source>
        <dbReference type="ARBA" id="ARBA00022722"/>
    </source>
</evidence>
<keyword evidence="5" id="KW-0378">Hydrolase</keyword>
<proteinExistence type="inferred from homology"/>
<keyword evidence="3" id="KW-0540">Nuclease</keyword>
<evidence type="ECO:0000256" key="4">
    <source>
        <dbReference type="ARBA" id="ARBA00022759"/>
    </source>
</evidence>
<sequence>MLMVNEEPTRKITKRLRDAGFTRTSTDGCHSKWTHPSGVWVAVPDSHRTISPGVVRKINNAITESQERTL</sequence>
<dbReference type="GO" id="GO:0003729">
    <property type="term" value="F:mRNA binding"/>
    <property type="evidence" value="ECO:0007669"/>
    <property type="project" value="InterPro"/>
</dbReference>
<evidence type="ECO:0000313" key="9">
    <source>
        <dbReference type="Proteomes" id="UP000267289"/>
    </source>
</evidence>
<reference evidence="8 9" key="1">
    <citation type="submission" date="2018-09" db="EMBL/GenBank/DDBJ databases">
        <authorList>
            <person name="Tagini F."/>
        </authorList>
    </citation>
    <scope>NUCLEOTIDE SEQUENCE [LARGE SCALE GENOMIC DNA]</scope>
    <source>
        <strain evidence="8 9">MK13</strain>
    </source>
</reference>
<dbReference type="InterPro" id="IPR012933">
    <property type="entry name" value="HicA_mRNA_interferase"/>
</dbReference>
<name>A0A498QJG4_9MYCO</name>
<evidence type="ECO:0000256" key="2">
    <source>
        <dbReference type="ARBA" id="ARBA00022649"/>
    </source>
</evidence>
<organism evidence="8 9">
    <name type="scientific">Mycobacterium innocens</name>
    <dbReference type="NCBI Taxonomy" id="2341083"/>
    <lineage>
        <taxon>Bacteria</taxon>
        <taxon>Bacillati</taxon>
        <taxon>Actinomycetota</taxon>
        <taxon>Actinomycetes</taxon>
        <taxon>Mycobacteriales</taxon>
        <taxon>Mycobacteriaceae</taxon>
        <taxon>Mycobacterium</taxon>
    </lineage>
</organism>
<dbReference type="SUPFAM" id="SSF54786">
    <property type="entry name" value="YcfA/nrd intein domain"/>
    <property type="match status" value="1"/>
</dbReference>
<keyword evidence="2" id="KW-1277">Toxin-antitoxin system</keyword>
<protein>
    <recommendedName>
        <fullName evidence="10">YcfA-like protein</fullName>
    </recommendedName>
</protein>
<dbReference type="Pfam" id="PF07927">
    <property type="entry name" value="HicA_toxin"/>
    <property type="match status" value="1"/>
</dbReference>
<evidence type="ECO:0000256" key="6">
    <source>
        <dbReference type="ARBA" id="ARBA00022884"/>
    </source>
</evidence>
<dbReference type="GO" id="GO:0004519">
    <property type="term" value="F:endonuclease activity"/>
    <property type="evidence" value="ECO:0007669"/>
    <property type="project" value="UniProtKB-KW"/>
</dbReference>
<evidence type="ECO:0000313" key="8">
    <source>
        <dbReference type="EMBL" id="VBA46881.1"/>
    </source>
</evidence>
<gene>
    <name evidence="8" type="ORF">LAUMK13_05741</name>
</gene>
<dbReference type="GO" id="GO:0016787">
    <property type="term" value="F:hydrolase activity"/>
    <property type="evidence" value="ECO:0007669"/>
    <property type="project" value="UniProtKB-KW"/>
</dbReference>
<dbReference type="EMBL" id="UPHQ01000325">
    <property type="protein sequence ID" value="VBA46881.1"/>
    <property type="molecule type" value="Genomic_DNA"/>
</dbReference>
<evidence type="ECO:0008006" key="10">
    <source>
        <dbReference type="Google" id="ProtNLM"/>
    </source>
</evidence>
<dbReference type="InterPro" id="IPR038570">
    <property type="entry name" value="HicA_sf"/>
</dbReference>
<accession>A0A498QJG4</accession>
<keyword evidence="4" id="KW-0255">Endonuclease</keyword>
<evidence type="ECO:0000256" key="7">
    <source>
        <dbReference type="ARBA" id="ARBA00023016"/>
    </source>
</evidence>
<dbReference type="Proteomes" id="UP000267289">
    <property type="component" value="Unassembled WGS sequence"/>
</dbReference>
<keyword evidence="9" id="KW-1185">Reference proteome</keyword>
<keyword evidence="6" id="KW-0694">RNA-binding</keyword>
<keyword evidence="7" id="KW-0346">Stress response</keyword>